<comment type="subcellular location">
    <subcellularLocation>
        <location evidence="1 10">Cell outer membrane</location>
        <topology evidence="1 10">Multi-pass membrane protein</topology>
    </subcellularLocation>
</comment>
<dbReference type="PROSITE" id="PS52016">
    <property type="entry name" value="TONB_DEPENDENT_REC_3"/>
    <property type="match status" value="1"/>
</dbReference>
<organism evidence="16 17">
    <name type="scientific">Dongia mobilis</name>
    <dbReference type="NCBI Taxonomy" id="578943"/>
    <lineage>
        <taxon>Bacteria</taxon>
        <taxon>Pseudomonadati</taxon>
        <taxon>Pseudomonadota</taxon>
        <taxon>Alphaproteobacteria</taxon>
        <taxon>Rhodospirillales</taxon>
        <taxon>Dongiaceae</taxon>
        <taxon>Dongia</taxon>
    </lineage>
</organism>
<feature type="signal peptide" evidence="13">
    <location>
        <begin position="1"/>
        <end position="31"/>
    </location>
</feature>
<evidence type="ECO:0000256" key="9">
    <source>
        <dbReference type="ARBA" id="ARBA00023237"/>
    </source>
</evidence>
<dbReference type="InterPro" id="IPR000531">
    <property type="entry name" value="Beta-barrel_TonB"/>
</dbReference>
<comment type="caution">
    <text evidence="16">The sequence shown here is derived from an EMBL/GenBank/DDBJ whole genome shotgun (WGS) entry which is preliminary data.</text>
</comment>
<evidence type="ECO:0000256" key="8">
    <source>
        <dbReference type="ARBA" id="ARBA00023136"/>
    </source>
</evidence>
<evidence type="ECO:0000256" key="12">
    <source>
        <dbReference type="SAM" id="MobiDB-lite"/>
    </source>
</evidence>
<keyword evidence="7 11" id="KW-0798">TonB box</keyword>
<dbReference type="InterPro" id="IPR010949">
    <property type="entry name" value="TonB_Hb/transfer/lactofer_rcpt"/>
</dbReference>
<keyword evidence="5 10" id="KW-0812">Transmembrane</keyword>
<accession>A0A4R6WDB7</accession>
<keyword evidence="16" id="KW-0675">Receptor</keyword>
<keyword evidence="3 10" id="KW-0813">Transport</keyword>
<gene>
    <name evidence="16" type="ORF">A8950_3802</name>
</gene>
<dbReference type="InterPro" id="IPR012910">
    <property type="entry name" value="Plug_dom"/>
</dbReference>
<dbReference type="Proteomes" id="UP000295783">
    <property type="component" value="Unassembled WGS sequence"/>
</dbReference>
<sequence>MPATMIQFRPRLMASSALFALMMWPSWPAIAQEATPPAEELLPPAGADQPAPPAITPLDPITVTGTKTPRSRSEVPATIDVIDQEQIERKQPQTVGDLLNDLPGVEMEGGNKGSGSQPNIRGMGSTGWGSNRVVTSIDGARQNVGSGHGGMMFIDPDMVKQIEVMKGPGSTLYGSGAIGGVIAIETKDAEDYIADGDTFGLRGKVGFHSVNKEPVLSGTFAVKPLDEIDFLGSIVWRDSINYKGGDDGDRIDNTEVDILSGLMKLGIEPAEGHRIELAGLIYENDEDDTFANVDVANNPDYDGVHAISKSTATLSYSFDSPDTDLINLKATAYRDDTDTKDTGNDIDRVMETRLTTTGIDVNNTFEFDTGWATHATTFGTEYYHDSGEGRLNGDVRAQFPDATQDVVGVYLQHEIKLFDQLSLTPGVRWDYYKNNPESDEFGSQSHDRVSPKIGVSWEPFEWINLYASYAEGYRAPSVSELYIGGTHFRVGALSNVFVPNPDLKPETAKTWEGGVKLSFGDVVLDDDAIGFNFAYHTTKARNFIEGDVVMNFPFNLTTTPVNVPRAEIDGIEVGLDYDSDYFFFSGGYSRVRGWNETDDEYLNSIPADKLVLTVGARVPDIDVTFGVTNEYIWSQNRAADEELRTDGVNLVGLFASWEPSEGMLRGFRLDAGIENLTDEEYTRFLATEEGPGRDYRVAVSYGFSF</sequence>
<keyword evidence="4 10" id="KW-1134">Transmembrane beta strand</keyword>
<feature type="chain" id="PRO_5020851064" evidence="13">
    <location>
        <begin position="32"/>
        <end position="705"/>
    </location>
</feature>
<dbReference type="Pfam" id="PF07715">
    <property type="entry name" value="Plug"/>
    <property type="match status" value="1"/>
</dbReference>
<dbReference type="NCBIfam" id="TIGR01785">
    <property type="entry name" value="TonB-hemin"/>
    <property type="match status" value="1"/>
</dbReference>
<evidence type="ECO:0000313" key="16">
    <source>
        <dbReference type="EMBL" id="TDQ77647.1"/>
    </source>
</evidence>
<dbReference type="PANTHER" id="PTHR30069">
    <property type="entry name" value="TONB-DEPENDENT OUTER MEMBRANE RECEPTOR"/>
    <property type="match status" value="1"/>
</dbReference>
<evidence type="ECO:0000256" key="11">
    <source>
        <dbReference type="RuleBase" id="RU003357"/>
    </source>
</evidence>
<dbReference type="InterPro" id="IPR037066">
    <property type="entry name" value="Plug_dom_sf"/>
</dbReference>
<keyword evidence="8 10" id="KW-0472">Membrane</keyword>
<dbReference type="PANTHER" id="PTHR30069:SF41">
    <property type="entry name" value="HEME_HEMOPEXIN UTILIZATION PROTEIN C"/>
    <property type="match status" value="1"/>
</dbReference>
<dbReference type="GO" id="GO:0009279">
    <property type="term" value="C:cell outer membrane"/>
    <property type="evidence" value="ECO:0007669"/>
    <property type="project" value="UniProtKB-SubCell"/>
</dbReference>
<feature type="domain" description="TonB-dependent receptor-like beta-barrel" evidence="14">
    <location>
        <begin position="285"/>
        <end position="676"/>
    </location>
</feature>
<evidence type="ECO:0000256" key="13">
    <source>
        <dbReference type="SAM" id="SignalP"/>
    </source>
</evidence>
<dbReference type="NCBIfam" id="TIGR01786">
    <property type="entry name" value="TonB-hemlactrns"/>
    <property type="match status" value="1"/>
</dbReference>
<dbReference type="Pfam" id="PF00593">
    <property type="entry name" value="TonB_dep_Rec_b-barrel"/>
    <property type="match status" value="1"/>
</dbReference>
<evidence type="ECO:0000313" key="17">
    <source>
        <dbReference type="Proteomes" id="UP000295783"/>
    </source>
</evidence>
<evidence type="ECO:0000256" key="2">
    <source>
        <dbReference type="ARBA" id="ARBA00009810"/>
    </source>
</evidence>
<feature type="domain" description="TonB-dependent receptor plug" evidence="15">
    <location>
        <begin position="73"/>
        <end position="181"/>
    </location>
</feature>
<dbReference type="InterPro" id="IPR011276">
    <property type="entry name" value="TonB_haem/Hb_rcpt"/>
</dbReference>
<dbReference type="GO" id="GO:0015232">
    <property type="term" value="F:heme transmembrane transporter activity"/>
    <property type="evidence" value="ECO:0007669"/>
    <property type="project" value="InterPro"/>
</dbReference>
<evidence type="ECO:0000256" key="3">
    <source>
        <dbReference type="ARBA" id="ARBA00022448"/>
    </source>
</evidence>
<keyword evidence="9 10" id="KW-0998">Cell outer membrane</keyword>
<dbReference type="AlphaFoldDB" id="A0A4R6WDB7"/>
<feature type="compositionally biased region" description="Low complexity" evidence="12">
    <location>
        <begin position="39"/>
        <end position="49"/>
    </location>
</feature>
<evidence type="ECO:0000256" key="7">
    <source>
        <dbReference type="ARBA" id="ARBA00023077"/>
    </source>
</evidence>
<dbReference type="Gene3D" id="2.170.130.10">
    <property type="entry name" value="TonB-dependent receptor, plug domain"/>
    <property type="match status" value="1"/>
</dbReference>
<comment type="similarity">
    <text evidence="2 10 11">Belongs to the TonB-dependent receptor family.</text>
</comment>
<name>A0A4R6WDB7_9PROT</name>
<reference evidence="16 17" key="1">
    <citation type="submission" date="2019-03" db="EMBL/GenBank/DDBJ databases">
        <title>Genomic Encyclopedia of Type Strains, Phase III (KMG-III): the genomes of soil and plant-associated and newly described type strains.</title>
        <authorList>
            <person name="Whitman W."/>
        </authorList>
    </citation>
    <scope>NUCLEOTIDE SEQUENCE [LARGE SCALE GENOMIC DNA]</scope>
    <source>
        <strain evidence="16 17">CGMCC 1.7660</strain>
    </source>
</reference>
<dbReference type="GO" id="GO:0015344">
    <property type="term" value="F:siderophore uptake transmembrane transporter activity"/>
    <property type="evidence" value="ECO:0007669"/>
    <property type="project" value="TreeGrafter"/>
</dbReference>
<dbReference type="CDD" id="cd01347">
    <property type="entry name" value="ligand_gated_channel"/>
    <property type="match status" value="1"/>
</dbReference>
<dbReference type="InterPro" id="IPR036942">
    <property type="entry name" value="Beta-barrel_TonB_sf"/>
</dbReference>
<keyword evidence="6 13" id="KW-0732">Signal</keyword>
<evidence type="ECO:0000259" key="15">
    <source>
        <dbReference type="Pfam" id="PF07715"/>
    </source>
</evidence>
<dbReference type="SUPFAM" id="SSF56935">
    <property type="entry name" value="Porins"/>
    <property type="match status" value="1"/>
</dbReference>
<dbReference type="Gene3D" id="2.40.170.20">
    <property type="entry name" value="TonB-dependent receptor, beta-barrel domain"/>
    <property type="match status" value="1"/>
</dbReference>
<evidence type="ECO:0000259" key="14">
    <source>
        <dbReference type="Pfam" id="PF00593"/>
    </source>
</evidence>
<feature type="region of interest" description="Disordered" evidence="12">
    <location>
        <begin position="108"/>
        <end position="128"/>
    </location>
</feature>
<evidence type="ECO:0000256" key="6">
    <source>
        <dbReference type="ARBA" id="ARBA00022729"/>
    </source>
</evidence>
<proteinExistence type="inferred from homology"/>
<evidence type="ECO:0000256" key="5">
    <source>
        <dbReference type="ARBA" id="ARBA00022692"/>
    </source>
</evidence>
<evidence type="ECO:0000256" key="10">
    <source>
        <dbReference type="PROSITE-ProRule" id="PRU01360"/>
    </source>
</evidence>
<dbReference type="OrthoDB" id="9760333at2"/>
<evidence type="ECO:0000256" key="4">
    <source>
        <dbReference type="ARBA" id="ARBA00022452"/>
    </source>
</evidence>
<feature type="region of interest" description="Disordered" evidence="12">
    <location>
        <begin position="39"/>
        <end position="74"/>
    </location>
</feature>
<keyword evidence="17" id="KW-1185">Reference proteome</keyword>
<protein>
    <submittedName>
        <fullName evidence="16">Hemoglobin/transferrin/lactoferrin receptor protein</fullName>
    </submittedName>
</protein>
<dbReference type="EMBL" id="SNYW01000014">
    <property type="protein sequence ID" value="TDQ77647.1"/>
    <property type="molecule type" value="Genomic_DNA"/>
</dbReference>
<evidence type="ECO:0000256" key="1">
    <source>
        <dbReference type="ARBA" id="ARBA00004571"/>
    </source>
</evidence>
<dbReference type="InterPro" id="IPR039426">
    <property type="entry name" value="TonB-dep_rcpt-like"/>
</dbReference>
<dbReference type="GO" id="GO:0044718">
    <property type="term" value="P:siderophore transmembrane transport"/>
    <property type="evidence" value="ECO:0007669"/>
    <property type="project" value="TreeGrafter"/>
</dbReference>